<name>A0A9D4DWC6_DREPO</name>
<dbReference type="AlphaFoldDB" id="A0A9D4DWC6"/>
<accession>A0A9D4DWC6</accession>
<evidence type="ECO:0000313" key="2">
    <source>
        <dbReference type="Proteomes" id="UP000828390"/>
    </source>
</evidence>
<reference evidence="1" key="1">
    <citation type="journal article" date="2019" name="bioRxiv">
        <title>The Genome of the Zebra Mussel, Dreissena polymorpha: A Resource for Invasive Species Research.</title>
        <authorList>
            <person name="McCartney M.A."/>
            <person name="Auch B."/>
            <person name="Kono T."/>
            <person name="Mallez S."/>
            <person name="Zhang Y."/>
            <person name="Obille A."/>
            <person name="Becker A."/>
            <person name="Abrahante J.E."/>
            <person name="Garbe J."/>
            <person name="Badalamenti J.P."/>
            <person name="Herman A."/>
            <person name="Mangelson H."/>
            <person name="Liachko I."/>
            <person name="Sullivan S."/>
            <person name="Sone E.D."/>
            <person name="Koren S."/>
            <person name="Silverstein K.A.T."/>
            <person name="Beckman K.B."/>
            <person name="Gohl D.M."/>
        </authorList>
    </citation>
    <scope>NUCLEOTIDE SEQUENCE</scope>
    <source>
        <strain evidence="1">Duluth1</strain>
        <tissue evidence="1">Whole animal</tissue>
    </source>
</reference>
<dbReference type="EMBL" id="JAIWYP010000010">
    <property type="protein sequence ID" value="KAH3755239.1"/>
    <property type="molecule type" value="Genomic_DNA"/>
</dbReference>
<protein>
    <submittedName>
        <fullName evidence="1">Uncharacterized protein</fullName>
    </submittedName>
</protein>
<organism evidence="1 2">
    <name type="scientific">Dreissena polymorpha</name>
    <name type="common">Zebra mussel</name>
    <name type="synonym">Mytilus polymorpha</name>
    <dbReference type="NCBI Taxonomy" id="45954"/>
    <lineage>
        <taxon>Eukaryota</taxon>
        <taxon>Metazoa</taxon>
        <taxon>Spiralia</taxon>
        <taxon>Lophotrochozoa</taxon>
        <taxon>Mollusca</taxon>
        <taxon>Bivalvia</taxon>
        <taxon>Autobranchia</taxon>
        <taxon>Heteroconchia</taxon>
        <taxon>Euheterodonta</taxon>
        <taxon>Imparidentia</taxon>
        <taxon>Neoheterodontei</taxon>
        <taxon>Myida</taxon>
        <taxon>Dreissenoidea</taxon>
        <taxon>Dreissenidae</taxon>
        <taxon>Dreissena</taxon>
    </lineage>
</organism>
<keyword evidence="2" id="KW-1185">Reference proteome</keyword>
<sequence length="190" mass="20914">MTLVEPEPEFAFCVDLVHRRGPLCDKTIHYNRKCFGPRKGNYCATVASFYRCIGLTRLKINIPSPNLVLRKASESRPIESAPGFIGDLPVCVYTGFGPFHRNKVSSQEVKERMSDASSAPHPRTQMLLSVRGVSAVATGPPCLFWSTASRAATYLSSDCGAMPTYWDKLASPLFPISTCSLRPARTETLP</sequence>
<reference evidence="1" key="2">
    <citation type="submission" date="2020-11" db="EMBL/GenBank/DDBJ databases">
        <authorList>
            <person name="McCartney M.A."/>
            <person name="Auch B."/>
            <person name="Kono T."/>
            <person name="Mallez S."/>
            <person name="Becker A."/>
            <person name="Gohl D.M."/>
            <person name="Silverstein K.A.T."/>
            <person name="Koren S."/>
            <person name="Bechman K.B."/>
            <person name="Herman A."/>
            <person name="Abrahante J.E."/>
            <person name="Garbe J."/>
        </authorList>
    </citation>
    <scope>NUCLEOTIDE SEQUENCE</scope>
    <source>
        <strain evidence="1">Duluth1</strain>
        <tissue evidence="1">Whole animal</tissue>
    </source>
</reference>
<evidence type="ECO:0000313" key="1">
    <source>
        <dbReference type="EMBL" id="KAH3755239.1"/>
    </source>
</evidence>
<dbReference type="Proteomes" id="UP000828390">
    <property type="component" value="Unassembled WGS sequence"/>
</dbReference>
<comment type="caution">
    <text evidence="1">The sequence shown here is derived from an EMBL/GenBank/DDBJ whole genome shotgun (WGS) entry which is preliminary data.</text>
</comment>
<proteinExistence type="predicted"/>
<gene>
    <name evidence="1" type="ORF">DPMN_189929</name>
</gene>